<evidence type="ECO:0000256" key="2">
    <source>
        <dbReference type="SAM" id="Phobius"/>
    </source>
</evidence>
<keyword evidence="2" id="KW-1133">Transmembrane helix</keyword>
<feature type="region of interest" description="Disordered" evidence="1">
    <location>
        <begin position="1"/>
        <end position="20"/>
    </location>
</feature>
<evidence type="ECO:0000313" key="3">
    <source>
        <dbReference type="EMBL" id="GAA2133338.1"/>
    </source>
</evidence>
<dbReference type="EMBL" id="BAAAQB010000025">
    <property type="protein sequence ID" value="GAA2133338.1"/>
    <property type="molecule type" value="Genomic_DNA"/>
</dbReference>
<comment type="caution">
    <text evidence="3">The sequence shown here is derived from an EMBL/GenBank/DDBJ whole genome shotgun (WGS) entry which is preliminary data.</text>
</comment>
<evidence type="ECO:0000256" key="1">
    <source>
        <dbReference type="SAM" id="MobiDB-lite"/>
    </source>
</evidence>
<accession>A0ABN2YWH2</accession>
<feature type="compositionally biased region" description="Polar residues" evidence="1">
    <location>
        <begin position="251"/>
        <end position="263"/>
    </location>
</feature>
<dbReference type="Proteomes" id="UP001500102">
    <property type="component" value="Unassembled WGS sequence"/>
</dbReference>
<proteinExistence type="predicted"/>
<feature type="transmembrane region" description="Helical" evidence="2">
    <location>
        <begin position="73"/>
        <end position="92"/>
    </location>
</feature>
<sequence>MTHFTHRRPPGRECEIGPYMGDYRGVSELQDTSPAAPGSPAGGAPTAAPDASGQPRVRPVIAAAAAKRANASVMGMIIALVVSIAAFLPIVLMNPSPKTDGYHPNINVSAVAQNAADVAGFTPVAADTGDTFHPNYARWESGAGSGVPAWEVGYLTPKESFIGLVQTRQANPTWLLQQTKNAPVTGTRNAGGRDWELRDTGTGEKSMVLAERGTTVILSGSATLEEFSTLAAAVVKSLESNPPAGAPASTPDATDSPSAAATQ</sequence>
<dbReference type="Pfam" id="PF14030">
    <property type="entry name" value="DUF4245"/>
    <property type="match status" value="1"/>
</dbReference>
<organism evidence="3 4">
    <name type="scientific">Arthrobacter humicola</name>
    <dbReference type="NCBI Taxonomy" id="409291"/>
    <lineage>
        <taxon>Bacteria</taxon>
        <taxon>Bacillati</taxon>
        <taxon>Actinomycetota</taxon>
        <taxon>Actinomycetes</taxon>
        <taxon>Micrococcales</taxon>
        <taxon>Micrococcaceae</taxon>
        <taxon>Arthrobacter</taxon>
    </lineage>
</organism>
<name>A0ABN2YWH2_9MICC</name>
<gene>
    <name evidence="3" type="ORF">GCM10009825_16300</name>
</gene>
<evidence type="ECO:0008006" key="5">
    <source>
        <dbReference type="Google" id="ProtNLM"/>
    </source>
</evidence>
<dbReference type="InterPro" id="IPR025339">
    <property type="entry name" value="DUF4245"/>
</dbReference>
<keyword evidence="4" id="KW-1185">Reference proteome</keyword>
<keyword evidence="2" id="KW-0472">Membrane</keyword>
<evidence type="ECO:0000313" key="4">
    <source>
        <dbReference type="Proteomes" id="UP001500102"/>
    </source>
</evidence>
<reference evidence="3 4" key="1">
    <citation type="journal article" date="2019" name="Int. J. Syst. Evol. Microbiol.">
        <title>The Global Catalogue of Microorganisms (GCM) 10K type strain sequencing project: providing services to taxonomists for standard genome sequencing and annotation.</title>
        <authorList>
            <consortium name="The Broad Institute Genomics Platform"/>
            <consortium name="The Broad Institute Genome Sequencing Center for Infectious Disease"/>
            <person name="Wu L."/>
            <person name="Ma J."/>
        </authorList>
    </citation>
    <scope>NUCLEOTIDE SEQUENCE [LARGE SCALE GENOMIC DNA]</scope>
    <source>
        <strain evidence="3 4">JCM 15921</strain>
    </source>
</reference>
<feature type="region of interest" description="Disordered" evidence="1">
    <location>
        <begin position="240"/>
        <end position="263"/>
    </location>
</feature>
<protein>
    <recommendedName>
        <fullName evidence="5">DUF4245 domain-containing protein</fullName>
    </recommendedName>
</protein>
<feature type="compositionally biased region" description="Low complexity" evidence="1">
    <location>
        <begin position="31"/>
        <end position="53"/>
    </location>
</feature>
<feature type="region of interest" description="Disordered" evidence="1">
    <location>
        <begin position="27"/>
        <end position="54"/>
    </location>
</feature>
<keyword evidence="2" id="KW-0812">Transmembrane</keyword>